<reference evidence="2" key="1">
    <citation type="submission" date="2022-11" db="UniProtKB">
        <authorList>
            <consortium name="WormBaseParasite"/>
        </authorList>
    </citation>
    <scope>IDENTIFICATION</scope>
</reference>
<evidence type="ECO:0000313" key="1">
    <source>
        <dbReference type="Proteomes" id="UP000887580"/>
    </source>
</evidence>
<dbReference type="WBParaSite" id="PS1159_v2.g11807.t1">
    <property type="protein sequence ID" value="PS1159_v2.g11807.t1"/>
    <property type="gene ID" value="PS1159_v2.g11807"/>
</dbReference>
<dbReference type="Proteomes" id="UP000887580">
    <property type="component" value="Unplaced"/>
</dbReference>
<proteinExistence type="predicted"/>
<sequence>MECNTEEYWKKIVSSNATNNSTLSIHISPFEDCSEILNFQTSKICKNYFEMPRSAESGNFNERDPLGLQKELKDKEELEALNSMELSNAEYIDSLEVYDKSALLVAIVGDFTTPQESKTGKKKYLKGHLETSGHIIPFIVWDNQIPIHAPKIEVGHKLVIQNAYLAAFDQNFDKRSTVKFQVTLVQSSIVTVIGSMDIETISPYVKLDLEELPNTDGLVELKNAYVRTLPSAFNTNPNTSVNICTITDGKQYIEVRLPAGFSSTLNKGDPVLVKGLMNSTASPMFIFVNDGSNFSKKGGERLPIVQVLQANKLLQSNKGAKRKSYGTLDGASEAKFKKSDE</sequence>
<evidence type="ECO:0000313" key="2">
    <source>
        <dbReference type="WBParaSite" id="PS1159_v2.g11807.t1"/>
    </source>
</evidence>
<protein>
    <submittedName>
        <fullName evidence="2">Uncharacterized protein</fullName>
    </submittedName>
</protein>
<accession>A0AC35EY29</accession>
<name>A0AC35EY29_9BILA</name>
<organism evidence="1 2">
    <name type="scientific">Panagrolaimus sp. PS1159</name>
    <dbReference type="NCBI Taxonomy" id="55785"/>
    <lineage>
        <taxon>Eukaryota</taxon>
        <taxon>Metazoa</taxon>
        <taxon>Ecdysozoa</taxon>
        <taxon>Nematoda</taxon>
        <taxon>Chromadorea</taxon>
        <taxon>Rhabditida</taxon>
        <taxon>Tylenchina</taxon>
        <taxon>Panagrolaimomorpha</taxon>
        <taxon>Panagrolaimoidea</taxon>
        <taxon>Panagrolaimidae</taxon>
        <taxon>Panagrolaimus</taxon>
    </lineage>
</organism>